<name>A0A0Y0AHT9_9CAUD</name>
<dbReference type="Proteomes" id="UP000204502">
    <property type="component" value="Segment"/>
</dbReference>
<evidence type="ECO:0000313" key="2">
    <source>
        <dbReference type="Proteomes" id="UP000204502"/>
    </source>
</evidence>
<organism evidence="1 2">
    <name type="scientific">Bacillus phage Eldridge</name>
    <dbReference type="NCBI Taxonomy" id="1776293"/>
    <lineage>
        <taxon>Viruses</taxon>
        <taxon>Duplodnaviria</taxon>
        <taxon>Heunggongvirae</taxon>
        <taxon>Uroviricota</taxon>
        <taxon>Caudoviricetes</taxon>
        <taxon>Herelleviridae</taxon>
        <taxon>Bastillevirinae</taxon>
        <taxon>Eldridgevirus</taxon>
        <taxon>Eldridgevirus eldridge</taxon>
    </lineage>
</organism>
<dbReference type="KEGG" id="vg:28801862"/>
<keyword evidence="2" id="KW-1185">Reference proteome</keyword>
<dbReference type="RefSeq" id="YP_009274907.1">
    <property type="nucleotide sequence ID" value="NC_030920.1"/>
</dbReference>
<protein>
    <submittedName>
        <fullName evidence="1">Uncharacterized protein</fullName>
    </submittedName>
</protein>
<proteinExistence type="predicted"/>
<dbReference type="EMBL" id="KU253712">
    <property type="protein sequence ID" value="AMB18783.1"/>
    <property type="molecule type" value="Genomic_DNA"/>
</dbReference>
<evidence type="ECO:0000313" key="1">
    <source>
        <dbReference type="EMBL" id="AMB18783.1"/>
    </source>
</evidence>
<dbReference type="GeneID" id="28801862"/>
<reference evidence="1 2" key="1">
    <citation type="journal article" date="2016" name="Genome Announc.">
        <title>Complete Genome Sequence of Bacillus megaterium Bacteriophage Eldridge.</title>
        <authorList>
            <person name="Reveille A.M."/>
            <person name="Eldridge K.A."/>
            <person name="Temple L.M."/>
        </authorList>
    </citation>
    <scope>NUCLEOTIDE SEQUENCE [LARGE SCALE GENOMIC DNA]</scope>
</reference>
<gene>
    <name evidence="1" type="ORF">Eldridge_0203</name>
</gene>
<accession>A0A0Y0AHT9</accession>
<sequence length="76" mass="8678">MSTSHELIEEIKDIVTSSETKEQVALEIIAALDNSYMLIHIRDADDWFFKECYKKDVLSKGGFGEDLAKTLHSEDK</sequence>